<feature type="compositionally biased region" description="Basic and acidic residues" evidence="1">
    <location>
        <begin position="484"/>
        <end position="510"/>
    </location>
</feature>
<evidence type="ECO:0000259" key="2">
    <source>
        <dbReference type="PROSITE" id="PS50268"/>
    </source>
</evidence>
<name>A0ABV8NSG2_9BURK</name>
<dbReference type="PANTHER" id="PTHR14139">
    <property type="entry name" value="CALSYNTENIN"/>
    <property type="match status" value="1"/>
</dbReference>
<comment type="caution">
    <text evidence="3">The sequence shown here is derived from an EMBL/GenBank/DDBJ whole genome shotgun (WGS) entry which is preliminary data.</text>
</comment>
<dbReference type="Pfam" id="PF17963">
    <property type="entry name" value="Big_9"/>
    <property type="match status" value="3"/>
</dbReference>
<feature type="compositionally biased region" description="Gly residues" evidence="1">
    <location>
        <begin position="432"/>
        <end position="448"/>
    </location>
</feature>
<feature type="region of interest" description="Disordered" evidence="1">
    <location>
        <begin position="949"/>
        <end position="1039"/>
    </location>
</feature>
<dbReference type="InterPro" id="IPR002126">
    <property type="entry name" value="Cadherin-like_dom"/>
</dbReference>
<dbReference type="InterPro" id="IPR015919">
    <property type="entry name" value="Cadherin-like_sf"/>
</dbReference>
<evidence type="ECO:0000256" key="1">
    <source>
        <dbReference type="SAM" id="MobiDB-lite"/>
    </source>
</evidence>
<dbReference type="SUPFAM" id="SSF49313">
    <property type="entry name" value="Cadherin-like"/>
    <property type="match status" value="1"/>
</dbReference>
<feature type="non-terminal residue" evidence="3">
    <location>
        <position position="1"/>
    </location>
</feature>
<dbReference type="InterPro" id="IPR006644">
    <property type="entry name" value="Cadg"/>
</dbReference>
<dbReference type="CDD" id="cd11304">
    <property type="entry name" value="Cadherin_repeat"/>
    <property type="match status" value="1"/>
</dbReference>
<proteinExistence type="predicted"/>
<dbReference type="RefSeq" id="WP_376810908.1">
    <property type="nucleotide sequence ID" value="NZ_JBHSBV010000001.1"/>
</dbReference>
<sequence>GHLVHEDDGATVVGNALTDGTADSDQDGDTLHAVATTAPVAGDGGGLFSIDADGNVTFDPNGEFEGLNEGQTKTALFTYTVDDGHGGQSTATVTVTVTGVNDAPVVDLNGSADGTDSGYTWVEPKDTTPQGKAFMPDVTLTDVDNTDLSQVQLVVGGVQDAHAEDLVIGGRTFDLSSDTDLSADSIDGKFHIDYVATTHTFTITAIPATETDPGVATKAAFESLLQGVQYNNRSDDPTAGNRTVTVTVTDAGADEAGGSPEQTSVAAEATITVQPTNDTPSIDGLDGVSEHATATDKYLQGGDPVVIDGNVSLADPELGARNDWSGATLTISRQGGASSDDLFGVDGSSVQFSGGSSGDLIVDGTTIGTYSNENGTLQFTFNSAATTALVNEAARSITYSNAVTQPGALVNDQSDYTVTLDWVLNDQNSNTDGGGGTAGAGQDQGRGGELQTTQSIELYINRRPVARNDSYTVDQDAGTMLLGDARDNDSDQDNDDLHTVEDPIRGDHGGLFDIDTDGKVTFDPNGDFADLHAGQTRDTSFTYTLSDGHGGFDTATVTVTVTGTNDAPTAIGKLDHVEQNDSTVVDIPTQLKFADVDNGNVFTYTATGLPPGLSIDKSTGEITGTLAHDASQGGDHGLYTVVVTATDDGGLPVSQTFTFQVLNPPPEAHPDTGAVDADSTLSVGGAQGTIHGAPGRDTDVDGDPLTVIGVRTGAAGDVPSVGTANVGTALVGQYGTLTLNADGSYTYVADQPGAKALKAHTTAVDVFSYAISDGNGGVSYSTLSVSVTGIVRALPQPPAPPDYTPIIEASERPSSHSDKLITDPPHIWEDAYHENRVTNLSMPMHPIVYVEVTVQAEQDRRDSDDASADGVDLDLVLPIEAELSSWTPGLGQDQTIYVRHAVERAERERLILQGRALGRDGRTSLSADNLLPNHGIFASNKALQWLARSGHDRDAQHGADSHGHQAQGHAQGHAQGQDPGQDPGQGRGDAGRTRGASAFSEQLRRMGRNVSADSDTGHSGQPAHPFVRVAKSNPSIITE</sequence>
<dbReference type="Pfam" id="PF05345">
    <property type="entry name" value="He_PIG"/>
    <property type="match status" value="1"/>
</dbReference>
<accession>A0ABV8NSG2</accession>
<dbReference type="PANTHER" id="PTHR14139:SF2">
    <property type="entry name" value="CALSYNTENIN-1"/>
    <property type="match status" value="1"/>
</dbReference>
<reference evidence="4" key="1">
    <citation type="journal article" date="2019" name="Int. J. Syst. Evol. Microbiol.">
        <title>The Global Catalogue of Microorganisms (GCM) 10K type strain sequencing project: providing services to taxonomists for standard genome sequencing and annotation.</title>
        <authorList>
            <consortium name="The Broad Institute Genomics Platform"/>
            <consortium name="The Broad Institute Genome Sequencing Center for Infectious Disease"/>
            <person name="Wu L."/>
            <person name="Ma J."/>
        </authorList>
    </citation>
    <scope>NUCLEOTIDE SEQUENCE [LARGE SCALE GENOMIC DNA]</scope>
    <source>
        <strain evidence="4">LMG 24813</strain>
    </source>
</reference>
<gene>
    <name evidence="3" type="ORF">ACFOY1_03040</name>
</gene>
<organism evidence="3 4">
    <name type="scientific">Candidimonas humi</name>
    <dbReference type="NCBI Taxonomy" id="683355"/>
    <lineage>
        <taxon>Bacteria</taxon>
        <taxon>Pseudomonadati</taxon>
        <taxon>Pseudomonadota</taxon>
        <taxon>Betaproteobacteria</taxon>
        <taxon>Burkholderiales</taxon>
        <taxon>Alcaligenaceae</taxon>
        <taxon>Candidimonas</taxon>
    </lineage>
</organism>
<dbReference type="PROSITE" id="PS50268">
    <property type="entry name" value="CADHERIN_2"/>
    <property type="match status" value="1"/>
</dbReference>
<dbReference type="Proteomes" id="UP001595848">
    <property type="component" value="Unassembled WGS sequence"/>
</dbReference>
<dbReference type="SMART" id="SM00736">
    <property type="entry name" value="CADG"/>
    <property type="match status" value="1"/>
</dbReference>
<evidence type="ECO:0000313" key="4">
    <source>
        <dbReference type="Proteomes" id="UP001595848"/>
    </source>
</evidence>
<dbReference type="Gene3D" id="2.60.40.2810">
    <property type="match status" value="1"/>
</dbReference>
<evidence type="ECO:0000313" key="3">
    <source>
        <dbReference type="EMBL" id="MFC4199920.1"/>
    </source>
</evidence>
<feature type="domain" description="Cadherin" evidence="2">
    <location>
        <begin position="23"/>
        <end position="106"/>
    </location>
</feature>
<dbReference type="NCBIfam" id="TIGR01965">
    <property type="entry name" value="VCBS_repeat"/>
    <property type="match status" value="3"/>
</dbReference>
<feature type="compositionally biased region" description="Low complexity" evidence="1">
    <location>
        <begin position="964"/>
        <end position="982"/>
    </location>
</feature>
<dbReference type="InterPro" id="IPR010221">
    <property type="entry name" value="VCBS_dom"/>
</dbReference>
<feature type="region of interest" description="Disordered" evidence="1">
    <location>
        <begin position="482"/>
        <end position="510"/>
    </location>
</feature>
<keyword evidence="4" id="KW-1185">Reference proteome</keyword>
<feature type="compositionally biased region" description="Basic and acidic residues" evidence="1">
    <location>
        <begin position="949"/>
        <end position="963"/>
    </location>
</feature>
<dbReference type="InterPro" id="IPR013783">
    <property type="entry name" value="Ig-like_fold"/>
</dbReference>
<dbReference type="EMBL" id="JBHSBV010000001">
    <property type="protein sequence ID" value="MFC4199920.1"/>
    <property type="molecule type" value="Genomic_DNA"/>
</dbReference>
<protein>
    <submittedName>
        <fullName evidence="3">Ig-like domain-containing protein</fullName>
    </submittedName>
</protein>
<feature type="region of interest" description="Disordered" evidence="1">
    <location>
        <begin position="427"/>
        <end position="449"/>
    </location>
</feature>
<dbReference type="Gene3D" id="2.60.40.10">
    <property type="entry name" value="Immunoglobulins"/>
    <property type="match status" value="1"/>
</dbReference>